<protein>
    <submittedName>
        <fullName evidence="1">Potential redox protein</fullName>
    </submittedName>
</protein>
<dbReference type="GO" id="GO:0015035">
    <property type="term" value="F:protein-disulfide reductase activity"/>
    <property type="evidence" value="ECO:0007669"/>
    <property type="project" value="InterPro"/>
</dbReference>
<dbReference type="STRING" id="87626.PTD2_03001"/>
<evidence type="ECO:0000313" key="2">
    <source>
        <dbReference type="Proteomes" id="UP000006201"/>
    </source>
</evidence>
<name>A4C4M1_9GAMM</name>
<dbReference type="HOGENOM" id="CLU_086500_2_1_6"/>
<accession>A4C4M1</accession>
<dbReference type="InterPro" id="IPR007263">
    <property type="entry name" value="DCC1-like"/>
</dbReference>
<evidence type="ECO:0000313" key="1">
    <source>
        <dbReference type="EMBL" id="EAR30503.1"/>
    </source>
</evidence>
<dbReference type="InterPro" id="IPR036249">
    <property type="entry name" value="Thioredoxin-like_sf"/>
</dbReference>
<sequence>MTQLTVFYDGTCPLCVAEMDRLRELNGQNKLHFADIYMPDFEKQYPSIDVVAANLILHAQWQDGSMIYGLDVTVAAWQQVNKHKWLKILRFPVIKPLADWVYLFFAKNRYSISKLILGQSRCTSNSCELPKNNVAANNKRPSDD</sequence>
<dbReference type="Pfam" id="PF04134">
    <property type="entry name" value="DCC1-like"/>
    <property type="match status" value="1"/>
</dbReference>
<dbReference type="SUPFAM" id="SSF52833">
    <property type="entry name" value="Thioredoxin-like"/>
    <property type="match status" value="1"/>
</dbReference>
<dbReference type="PANTHER" id="PTHR34290">
    <property type="entry name" value="SI:CH73-390P7.2"/>
    <property type="match status" value="1"/>
</dbReference>
<dbReference type="PANTHER" id="PTHR34290:SF2">
    <property type="entry name" value="OS04G0668800 PROTEIN"/>
    <property type="match status" value="1"/>
</dbReference>
<keyword evidence="2" id="KW-1185">Reference proteome</keyword>
<proteinExistence type="predicted"/>
<gene>
    <name evidence="1" type="ORF">PTD2_03001</name>
</gene>
<dbReference type="OrthoDB" id="5294764at2"/>
<comment type="caution">
    <text evidence="1">The sequence shown here is derived from an EMBL/GenBank/DDBJ whole genome shotgun (WGS) entry which is preliminary data.</text>
</comment>
<organism evidence="1 2">
    <name type="scientific">Pseudoalteromonas tunicata D2</name>
    <dbReference type="NCBI Taxonomy" id="87626"/>
    <lineage>
        <taxon>Bacteria</taxon>
        <taxon>Pseudomonadati</taxon>
        <taxon>Pseudomonadota</taxon>
        <taxon>Gammaproteobacteria</taxon>
        <taxon>Alteromonadales</taxon>
        <taxon>Pseudoalteromonadaceae</taxon>
        <taxon>Pseudoalteromonas</taxon>
    </lineage>
</organism>
<dbReference type="RefSeq" id="WP_009836801.1">
    <property type="nucleotide sequence ID" value="NZ_AAOH01000001.1"/>
</dbReference>
<dbReference type="EMBL" id="AAOH01000001">
    <property type="protein sequence ID" value="EAR30503.1"/>
    <property type="molecule type" value="Genomic_DNA"/>
</dbReference>
<dbReference type="Proteomes" id="UP000006201">
    <property type="component" value="Unassembled WGS sequence"/>
</dbReference>
<dbReference type="eggNOG" id="COG3011">
    <property type="taxonomic scope" value="Bacteria"/>
</dbReference>
<dbReference type="InterPro" id="IPR044691">
    <property type="entry name" value="DCC1_Trx"/>
</dbReference>
<dbReference type="AlphaFoldDB" id="A4C4M1"/>
<reference evidence="1 2" key="1">
    <citation type="submission" date="2006-02" db="EMBL/GenBank/DDBJ databases">
        <authorList>
            <person name="Moran M.A."/>
            <person name="Kjelleberg S."/>
            <person name="Egan S."/>
            <person name="Saunders N."/>
            <person name="Thomas T."/>
            <person name="Ferriera S."/>
            <person name="Johnson J."/>
            <person name="Kravitz S."/>
            <person name="Halpern A."/>
            <person name="Remington K."/>
            <person name="Beeson K."/>
            <person name="Tran B."/>
            <person name="Rogers Y.-H."/>
            <person name="Friedman R."/>
            <person name="Venter J.C."/>
        </authorList>
    </citation>
    <scope>NUCLEOTIDE SEQUENCE [LARGE SCALE GENOMIC DNA]</scope>
    <source>
        <strain evidence="1 2">D2</strain>
    </source>
</reference>